<dbReference type="GO" id="GO:0006457">
    <property type="term" value="P:protein folding"/>
    <property type="evidence" value="ECO:0007669"/>
    <property type="project" value="InterPro"/>
</dbReference>
<dbReference type="InterPro" id="IPR000740">
    <property type="entry name" value="GrpE"/>
</dbReference>
<evidence type="ECO:0000256" key="5">
    <source>
        <dbReference type="SAM" id="Coils"/>
    </source>
</evidence>
<keyword evidence="2 3" id="KW-0143">Chaperone</keyword>
<dbReference type="CDD" id="cd00446">
    <property type="entry name" value="GrpE"/>
    <property type="match status" value="1"/>
</dbReference>
<comment type="similarity">
    <text evidence="1 3 4">Belongs to the GrpE family.</text>
</comment>
<dbReference type="SUPFAM" id="SSF51064">
    <property type="entry name" value="Head domain of nucleotide exchange factor GrpE"/>
    <property type="match status" value="1"/>
</dbReference>
<comment type="subcellular location">
    <subcellularLocation>
        <location evidence="3">Cytoplasm</location>
    </subcellularLocation>
</comment>
<keyword evidence="7" id="KW-1185">Reference proteome</keyword>
<feature type="coiled-coil region" evidence="5">
    <location>
        <begin position="107"/>
        <end position="156"/>
    </location>
</feature>
<gene>
    <name evidence="3 6" type="primary">grpE</name>
    <name evidence="6" type="ORF">MCAN360_0180</name>
</gene>
<comment type="function">
    <text evidence="3">Participates actively in the response to hyperosmotic and heat shock by preventing the aggregation of stress-denatured proteins, in association with DnaK and GrpE. It is the nucleotide exchange factor for DnaK and may function as a thermosensor. Unfolded proteins bind initially to DnaJ; upon interaction with the DnaJ-bound protein, DnaK hydrolyzes its bound ATP, resulting in the formation of a stable complex. GrpE releases ADP from DnaK; ATP binding to DnaK triggers the release of the substrate protein, thus completing the reaction cycle. Several rounds of ATP-dependent interactions between DnaJ, DnaK and GrpE are required for fully efficient folding.</text>
</comment>
<dbReference type="HAMAP" id="MF_01151">
    <property type="entry name" value="GrpE"/>
    <property type="match status" value="1"/>
</dbReference>
<dbReference type="GO" id="GO:0005737">
    <property type="term" value="C:cytoplasm"/>
    <property type="evidence" value="ECO:0007669"/>
    <property type="project" value="UniProtKB-SubCell"/>
</dbReference>
<dbReference type="Pfam" id="PF01025">
    <property type="entry name" value="GrpE"/>
    <property type="match status" value="1"/>
</dbReference>
<dbReference type="OrthoDB" id="9812586at2"/>
<dbReference type="GO" id="GO:0051082">
    <property type="term" value="F:unfolded protein binding"/>
    <property type="evidence" value="ECO:0007669"/>
    <property type="project" value="TreeGrafter"/>
</dbReference>
<sequence length="273" mass="32261">MNWNFKKLDKVTFELVEQENKNINKNKYTYIWEYDEIDPLILEIIKKGKDFDNDQKTIKIKKKTYYLKLISNKKLDFKTKELIDKNIYLQTLISDFKTKDIENQNQLNKLNNEIEILKIKAINDANKFKDEILNIQKKAQELINEHKSKTNDHQNEQIKEAKLYALQSFMEDLIQPLNNFEIAITAASKIDNDVLKNFIIGFNMLYKQIENVLKDFGLFKIEPKVGDIFDSNLHQVYEIVNSDLDKDTILEVKNIGYRLHDRTIKPALVIVAK</sequence>
<dbReference type="EMBL" id="AP014631">
    <property type="protein sequence ID" value="BAP39428.1"/>
    <property type="molecule type" value="Genomic_DNA"/>
</dbReference>
<evidence type="ECO:0000256" key="2">
    <source>
        <dbReference type="ARBA" id="ARBA00023186"/>
    </source>
</evidence>
<dbReference type="Proteomes" id="UP000031641">
    <property type="component" value="Chromosome"/>
</dbReference>
<dbReference type="HOGENOM" id="CLU_070790_0_0_14"/>
<dbReference type="PANTHER" id="PTHR21237">
    <property type="entry name" value="GRPE PROTEIN"/>
    <property type="match status" value="1"/>
</dbReference>
<dbReference type="STRING" id="29554.MCAN360_0180"/>
<protein>
    <recommendedName>
        <fullName evidence="3">Protein GrpE</fullName>
    </recommendedName>
    <alternativeName>
        <fullName evidence="3">HSP-70 cofactor</fullName>
    </alternativeName>
</protein>
<evidence type="ECO:0000256" key="1">
    <source>
        <dbReference type="ARBA" id="ARBA00009054"/>
    </source>
</evidence>
<keyword evidence="3" id="KW-0346">Stress response</keyword>
<accession>A0A077L8R6</accession>
<dbReference type="GO" id="GO:0051087">
    <property type="term" value="F:protein-folding chaperone binding"/>
    <property type="evidence" value="ECO:0007669"/>
    <property type="project" value="InterPro"/>
</dbReference>
<proteinExistence type="inferred from homology"/>
<evidence type="ECO:0000256" key="4">
    <source>
        <dbReference type="RuleBase" id="RU004478"/>
    </source>
</evidence>
<dbReference type="GO" id="GO:0000774">
    <property type="term" value="F:adenyl-nucleotide exchange factor activity"/>
    <property type="evidence" value="ECO:0007669"/>
    <property type="project" value="InterPro"/>
</dbReference>
<evidence type="ECO:0000313" key="6">
    <source>
        <dbReference type="EMBL" id="BAP39428.1"/>
    </source>
</evidence>
<dbReference type="AlphaFoldDB" id="A0A077L8R6"/>
<organism evidence="6 7">
    <name type="scientific">Metamycoplasma canadense</name>
    <dbReference type="NCBI Taxonomy" id="29554"/>
    <lineage>
        <taxon>Bacteria</taxon>
        <taxon>Bacillati</taxon>
        <taxon>Mycoplasmatota</taxon>
        <taxon>Mycoplasmoidales</taxon>
        <taxon>Metamycoplasmataceae</taxon>
        <taxon>Metamycoplasma</taxon>
    </lineage>
</organism>
<dbReference type="InterPro" id="IPR009012">
    <property type="entry name" value="GrpE_head"/>
</dbReference>
<dbReference type="InterPro" id="IPR013805">
    <property type="entry name" value="GrpE_CC"/>
</dbReference>
<comment type="subunit">
    <text evidence="3">Homodimer.</text>
</comment>
<dbReference type="PRINTS" id="PR00773">
    <property type="entry name" value="GRPEPROTEIN"/>
</dbReference>
<dbReference type="Gene3D" id="3.90.20.20">
    <property type="match status" value="1"/>
</dbReference>
<name>A0A077L8R6_9BACT</name>
<keyword evidence="3" id="KW-0963">Cytoplasm</keyword>
<dbReference type="KEGG" id="mcan:MCAN360_0180"/>
<dbReference type="SUPFAM" id="SSF58014">
    <property type="entry name" value="Coiled-coil domain of nucleotide exchange factor GrpE"/>
    <property type="match status" value="1"/>
</dbReference>
<evidence type="ECO:0000313" key="7">
    <source>
        <dbReference type="Proteomes" id="UP000031641"/>
    </source>
</evidence>
<evidence type="ECO:0000256" key="3">
    <source>
        <dbReference type="HAMAP-Rule" id="MF_01151"/>
    </source>
</evidence>
<reference evidence="7" key="1">
    <citation type="journal article" date="2014" name="Genome Announc.">
        <title>Complete Genome Sequence of Mycoplasma canadense Strain HAZ 360_1 from Bovine Mastitic Milk in Japan.</title>
        <authorList>
            <person name="Hata E."/>
        </authorList>
    </citation>
    <scope>NUCLEOTIDE SEQUENCE [LARGE SCALE GENOMIC DNA]</scope>
    <source>
        <strain evidence="7">HAZ360_1</strain>
    </source>
</reference>
<dbReference type="Gene3D" id="2.30.22.10">
    <property type="entry name" value="Head domain of nucleotide exchange factor GrpE"/>
    <property type="match status" value="1"/>
</dbReference>
<dbReference type="RefSeq" id="WP_045433368.1">
    <property type="nucleotide sequence ID" value="NZ_AP014631.1"/>
</dbReference>
<keyword evidence="5" id="KW-0175">Coiled coil</keyword>
<dbReference type="GO" id="GO:0042803">
    <property type="term" value="F:protein homodimerization activity"/>
    <property type="evidence" value="ECO:0007669"/>
    <property type="project" value="InterPro"/>
</dbReference>
<dbReference type="PANTHER" id="PTHR21237:SF23">
    <property type="entry name" value="GRPE PROTEIN HOMOLOG, MITOCHONDRIAL"/>
    <property type="match status" value="1"/>
</dbReference>